<comment type="similarity">
    <text evidence="2 16">Belongs to the eukaryotic GTase family.</text>
</comment>
<feature type="compositionally biased region" description="Low complexity" evidence="18">
    <location>
        <begin position="398"/>
        <end position="414"/>
    </location>
</feature>
<name>A0AAV9J8W2_9PEZI</name>
<dbReference type="PANTHER" id="PTHR10367">
    <property type="entry name" value="MRNA-CAPPING ENZYME"/>
    <property type="match status" value="1"/>
</dbReference>
<evidence type="ECO:0000256" key="11">
    <source>
        <dbReference type="ARBA" id="ARBA00023242"/>
    </source>
</evidence>
<dbReference type="InterPro" id="IPR001339">
    <property type="entry name" value="mRNA_cap_enzyme_adenylation"/>
</dbReference>
<keyword evidence="10 16" id="KW-0342">GTP-binding</keyword>
<keyword evidence="5 16" id="KW-0507">mRNA processing</keyword>
<organism evidence="21 22">
    <name type="scientific">Oleoguttula mirabilis</name>
    <dbReference type="NCBI Taxonomy" id="1507867"/>
    <lineage>
        <taxon>Eukaryota</taxon>
        <taxon>Fungi</taxon>
        <taxon>Dikarya</taxon>
        <taxon>Ascomycota</taxon>
        <taxon>Pezizomycotina</taxon>
        <taxon>Dothideomycetes</taxon>
        <taxon>Dothideomycetidae</taxon>
        <taxon>Mycosphaerellales</taxon>
        <taxon>Teratosphaeriaceae</taxon>
        <taxon>Oleoguttula</taxon>
    </lineage>
</organism>
<protein>
    <recommendedName>
        <fullName evidence="4 16">mRNA-capping enzyme subunit alpha</fullName>
        <ecNumber evidence="3 16">2.7.7.50</ecNumber>
    </recommendedName>
    <alternativeName>
        <fullName evidence="12 16">GTP--RNA guanylyltransferase</fullName>
    </alternativeName>
    <alternativeName>
        <fullName evidence="13 16">mRNA guanylyltransferase</fullName>
    </alternativeName>
</protein>
<evidence type="ECO:0000256" key="18">
    <source>
        <dbReference type="SAM" id="MobiDB-lite"/>
    </source>
</evidence>
<comment type="subcellular location">
    <subcellularLocation>
        <location evidence="1 16">Nucleus</location>
    </subcellularLocation>
</comment>
<evidence type="ECO:0000256" key="3">
    <source>
        <dbReference type="ARBA" id="ARBA00012475"/>
    </source>
</evidence>
<keyword evidence="7 16" id="KW-0548">Nucleotidyltransferase</keyword>
<dbReference type="SUPFAM" id="SSF50249">
    <property type="entry name" value="Nucleic acid-binding proteins"/>
    <property type="match status" value="1"/>
</dbReference>
<evidence type="ECO:0000256" key="8">
    <source>
        <dbReference type="ARBA" id="ARBA00022741"/>
    </source>
</evidence>
<keyword evidence="8 16" id="KW-0547">Nucleotide-binding</keyword>
<evidence type="ECO:0000256" key="17">
    <source>
        <dbReference type="PIRSR" id="PIRSR036959-1"/>
    </source>
</evidence>
<evidence type="ECO:0000256" key="9">
    <source>
        <dbReference type="ARBA" id="ARBA00023042"/>
    </source>
</evidence>
<evidence type="ECO:0000256" key="16">
    <source>
        <dbReference type="PIRNR" id="PIRNR036959"/>
    </source>
</evidence>
<dbReference type="Pfam" id="PF01331">
    <property type="entry name" value="mRNA_cap_enzyme"/>
    <property type="match status" value="1"/>
</dbReference>
<comment type="function">
    <text evidence="16">Second step of mRNA capping. Transfer of the GMP moiety of GTP to the 5'-end of RNA via an enzyme-GMP covalent reaction intermediate.</text>
</comment>
<proteinExistence type="inferred from homology"/>
<dbReference type="GO" id="GO:0005524">
    <property type="term" value="F:ATP binding"/>
    <property type="evidence" value="ECO:0007669"/>
    <property type="project" value="InterPro"/>
</dbReference>
<keyword evidence="6 16" id="KW-0808">Transferase</keyword>
<sequence length="442" mass="51071">MGSSIDLSHVGSKIGGEDYRLQRDSVADLLNRPTTGFPGAQPVSFARHHLQELQKEDYFLCEKTDGIRCLLYLSQFIDEHGQAVETQFLIDRKNDYYYIARDAMHIPPEGDDLGAFHIGTLFDGELVLQKTRAGTRVAYLIFDMLAIDGENIMNKPFDKRFERARLFFYKPYRKFAEKYADDVAAQPFDIQLKDFQLPYGAEMMFKDVMPRLPHGNDGLIFTCVTTPYTSGTDRHILKWKPPHENTIDFRFEIAEFPMTEDEDGLYEDWDAQPEIHLLANHGDRAYQYFATLHLTGSEWEALKRLNQVLDGRIIECYRDSATAHWRPKVEEDGTPRFRDDKTDANHITTVESVLQSIKDAVSEQDLIVAARDIRAAYKERQAAKTKETQETKNRETAKAAQVHAHQQRQQQQHAQMKREAAVRREADVQREVEEDDGPKYDD</sequence>
<comment type="subunit">
    <text evidence="15">Heterodimer. The mRNA-capping enzyme is composed of two separate chains alpha and beta, respectively a mRNA guanylyltransferase and an mRNA 5'-triphosphate monophosphatase.</text>
</comment>
<feature type="domain" description="mRNA capping enzyme adenylation" evidence="19">
    <location>
        <begin position="41"/>
        <end position="240"/>
    </location>
</feature>
<reference evidence="21 22" key="1">
    <citation type="submission" date="2021-11" db="EMBL/GenBank/DDBJ databases">
        <title>Black yeast isolated from Biological Soil Crust.</title>
        <authorList>
            <person name="Kurbessoian T."/>
        </authorList>
    </citation>
    <scope>NUCLEOTIDE SEQUENCE [LARGE SCALE GENOMIC DNA]</scope>
    <source>
        <strain evidence="21 22">CCFEE 5522</strain>
    </source>
</reference>
<evidence type="ECO:0000256" key="15">
    <source>
        <dbReference type="ARBA" id="ARBA00047082"/>
    </source>
</evidence>
<dbReference type="CDD" id="cd07895">
    <property type="entry name" value="Adenylation_mRNA_capping"/>
    <property type="match status" value="1"/>
</dbReference>
<evidence type="ECO:0000256" key="7">
    <source>
        <dbReference type="ARBA" id="ARBA00022695"/>
    </source>
</evidence>
<accession>A0AAV9J8W2</accession>
<dbReference type="GO" id="GO:0005525">
    <property type="term" value="F:GTP binding"/>
    <property type="evidence" value="ECO:0007669"/>
    <property type="project" value="UniProtKB-KW"/>
</dbReference>
<evidence type="ECO:0000256" key="14">
    <source>
        <dbReference type="ARBA" id="ARBA00044624"/>
    </source>
</evidence>
<comment type="caution">
    <text evidence="21">The sequence shown here is derived from an EMBL/GenBank/DDBJ whole genome shotgun (WGS) entry which is preliminary data.</text>
</comment>
<dbReference type="Gene3D" id="3.30.470.30">
    <property type="entry name" value="DNA ligase/mRNA capping enzyme"/>
    <property type="match status" value="1"/>
</dbReference>
<dbReference type="GO" id="GO:0006370">
    <property type="term" value="P:7-methylguanosine mRNA capping"/>
    <property type="evidence" value="ECO:0007669"/>
    <property type="project" value="UniProtKB-KW"/>
</dbReference>
<keyword evidence="9 16" id="KW-0506">mRNA capping</keyword>
<keyword evidence="22" id="KW-1185">Reference proteome</keyword>
<evidence type="ECO:0000256" key="4">
    <source>
        <dbReference type="ARBA" id="ARBA00019171"/>
    </source>
</evidence>
<evidence type="ECO:0000256" key="12">
    <source>
        <dbReference type="ARBA" id="ARBA00029909"/>
    </source>
</evidence>
<evidence type="ECO:0000256" key="1">
    <source>
        <dbReference type="ARBA" id="ARBA00004123"/>
    </source>
</evidence>
<dbReference type="Proteomes" id="UP001324427">
    <property type="component" value="Unassembled WGS sequence"/>
</dbReference>
<keyword evidence="11 16" id="KW-0539">Nucleus</keyword>
<evidence type="ECO:0000256" key="6">
    <source>
        <dbReference type="ARBA" id="ARBA00022679"/>
    </source>
</evidence>
<evidence type="ECO:0000256" key="13">
    <source>
        <dbReference type="ARBA" id="ARBA00030702"/>
    </source>
</evidence>
<dbReference type="EMBL" id="JAVFHQ010000054">
    <property type="protein sequence ID" value="KAK4541303.1"/>
    <property type="molecule type" value="Genomic_DNA"/>
</dbReference>
<dbReference type="Gene3D" id="2.40.50.140">
    <property type="entry name" value="Nucleic acid-binding proteins"/>
    <property type="match status" value="1"/>
</dbReference>
<dbReference type="InterPro" id="IPR013846">
    <property type="entry name" value="mRNA_cap_enzyme_C"/>
</dbReference>
<dbReference type="InterPro" id="IPR017075">
    <property type="entry name" value="mRNA_cap_enzyme_alpha"/>
</dbReference>
<dbReference type="GO" id="GO:0004484">
    <property type="term" value="F:mRNA guanylyltransferase activity"/>
    <property type="evidence" value="ECO:0007669"/>
    <property type="project" value="UniProtKB-EC"/>
</dbReference>
<dbReference type="InterPro" id="IPR012340">
    <property type="entry name" value="NA-bd_OB-fold"/>
</dbReference>
<dbReference type="SUPFAM" id="SSF56091">
    <property type="entry name" value="DNA ligase/mRNA capping enzyme, catalytic domain"/>
    <property type="match status" value="1"/>
</dbReference>
<gene>
    <name evidence="21" type="ORF">LTR36_008061</name>
</gene>
<feature type="compositionally biased region" description="Basic and acidic residues" evidence="18">
    <location>
        <begin position="416"/>
        <end position="442"/>
    </location>
</feature>
<dbReference type="Pfam" id="PF03919">
    <property type="entry name" value="mRNA_cap_C"/>
    <property type="match status" value="1"/>
</dbReference>
<evidence type="ECO:0000256" key="5">
    <source>
        <dbReference type="ARBA" id="ARBA00022664"/>
    </source>
</evidence>
<dbReference type="GO" id="GO:0031533">
    <property type="term" value="C:mRNA capping enzyme complex"/>
    <property type="evidence" value="ECO:0007669"/>
    <property type="project" value="InterPro"/>
</dbReference>
<dbReference type="InterPro" id="IPR051029">
    <property type="entry name" value="mRNA_Capping_Enz/RNA_Phosphat"/>
</dbReference>
<dbReference type="PANTHER" id="PTHR10367:SF17">
    <property type="entry name" value="MRNA-CAPPING ENZYME"/>
    <property type="match status" value="1"/>
</dbReference>
<feature type="compositionally biased region" description="Basic and acidic residues" evidence="18">
    <location>
        <begin position="381"/>
        <end position="397"/>
    </location>
</feature>
<dbReference type="EC" id="2.7.7.50" evidence="3 16"/>
<feature type="region of interest" description="Disordered" evidence="18">
    <location>
        <begin position="381"/>
        <end position="442"/>
    </location>
</feature>
<feature type="active site" description="N6-GMP-lysine intermediate" evidence="17">
    <location>
        <position position="63"/>
    </location>
</feature>
<comment type="catalytic activity">
    <reaction evidence="14">
        <text>a 5'-end diphospho-ribonucleoside in mRNA + GTP + H(+) = a 5'-end (5'-triphosphoguanosine)-ribonucleoside in mRNA + diphosphate</text>
        <dbReference type="Rhea" id="RHEA:67012"/>
        <dbReference type="Rhea" id="RHEA-COMP:17165"/>
        <dbReference type="Rhea" id="RHEA-COMP:17166"/>
        <dbReference type="ChEBI" id="CHEBI:15378"/>
        <dbReference type="ChEBI" id="CHEBI:33019"/>
        <dbReference type="ChEBI" id="CHEBI:37565"/>
        <dbReference type="ChEBI" id="CHEBI:167616"/>
        <dbReference type="ChEBI" id="CHEBI:167617"/>
        <dbReference type="EC" id="2.7.7.50"/>
    </reaction>
    <physiologicalReaction direction="left-to-right" evidence="14">
        <dbReference type="Rhea" id="RHEA:67013"/>
    </physiologicalReaction>
</comment>
<evidence type="ECO:0000256" key="2">
    <source>
        <dbReference type="ARBA" id="ARBA00010237"/>
    </source>
</evidence>
<evidence type="ECO:0000256" key="10">
    <source>
        <dbReference type="ARBA" id="ARBA00023134"/>
    </source>
</evidence>
<evidence type="ECO:0000259" key="20">
    <source>
        <dbReference type="Pfam" id="PF03919"/>
    </source>
</evidence>
<dbReference type="PIRSF" id="PIRSF036959">
    <property type="entry name" value="mRNA_cap_alpha"/>
    <property type="match status" value="1"/>
</dbReference>
<dbReference type="AlphaFoldDB" id="A0AAV9J8W2"/>
<evidence type="ECO:0000259" key="19">
    <source>
        <dbReference type="Pfam" id="PF01331"/>
    </source>
</evidence>
<evidence type="ECO:0000313" key="22">
    <source>
        <dbReference type="Proteomes" id="UP001324427"/>
    </source>
</evidence>
<evidence type="ECO:0000313" key="21">
    <source>
        <dbReference type="EMBL" id="KAK4541303.1"/>
    </source>
</evidence>
<feature type="domain" description="mRNA capping enzyme C-terminal" evidence="20">
    <location>
        <begin position="244"/>
        <end position="367"/>
    </location>
</feature>